<dbReference type="AlphaFoldDB" id="A0A2T0TUL8"/>
<name>A0A2T0TUL8_9MICO</name>
<gene>
    <name evidence="1" type="ORF">BCF74_1453</name>
</gene>
<keyword evidence="2" id="KW-1185">Reference proteome</keyword>
<dbReference type="GO" id="GO:0016301">
    <property type="term" value="F:kinase activity"/>
    <property type="evidence" value="ECO:0007669"/>
    <property type="project" value="UniProtKB-KW"/>
</dbReference>
<dbReference type="EMBL" id="PVTI01000045">
    <property type="protein sequence ID" value="PRY49218.1"/>
    <property type="molecule type" value="Genomic_DNA"/>
</dbReference>
<reference evidence="1 2" key="1">
    <citation type="submission" date="2018-03" db="EMBL/GenBank/DDBJ databases">
        <title>Genomic Encyclopedia of Archaeal and Bacterial Type Strains, Phase II (KMG-II): from individual species to whole genera.</title>
        <authorList>
            <person name="Goeker M."/>
        </authorList>
    </citation>
    <scope>NUCLEOTIDE SEQUENCE [LARGE SCALE GENOMIC DNA]</scope>
    <source>
        <strain evidence="1 2">ATCC BAA-1496</strain>
    </source>
</reference>
<keyword evidence="1" id="KW-0418">Kinase</keyword>
<sequence>MPRMPVAVKVLRSRGAHLGDELVAEANTMAELAEHPNIASILSAGVTADDWPYLVMG</sequence>
<accession>A0A2T0TUL8</accession>
<organism evidence="1 2">
    <name type="scientific">Knoellia remsis</name>
    <dbReference type="NCBI Taxonomy" id="407159"/>
    <lineage>
        <taxon>Bacteria</taxon>
        <taxon>Bacillati</taxon>
        <taxon>Actinomycetota</taxon>
        <taxon>Actinomycetes</taxon>
        <taxon>Micrococcales</taxon>
        <taxon>Intrasporangiaceae</taxon>
        <taxon>Knoellia</taxon>
    </lineage>
</organism>
<keyword evidence="1" id="KW-0808">Transferase</keyword>
<evidence type="ECO:0000313" key="1">
    <source>
        <dbReference type="EMBL" id="PRY49218.1"/>
    </source>
</evidence>
<dbReference type="InterPro" id="IPR011009">
    <property type="entry name" value="Kinase-like_dom_sf"/>
</dbReference>
<evidence type="ECO:0000313" key="2">
    <source>
        <dbReference type="Proteomes" id="UP000237822"/>
    </source>
</evidence>
<comment type="caution">
    <text evidence="1">The sequence shown here is derived from an EMBL/GenBank/DDBJ whole genome shotgun (WGS) entry which is preliminary data.</text>
</comment>
<dbReference type="OrthoDB" id="9762169at2"/>
<proteinExistence type="predicted"/>
<dbReference type="Gene3D" id="3.30.200.20">
    <property type="entry name" value="Phosphorylase Kinase, domain 1"/>
    <property type="match status" value="1"/>
</dbReference>
<dbReference type="SUPFAM" id="SSF56112">
    <property type="entry name" value="Protein kinase-like (PK-like)"/>
    <property type="match status" value="1"/>
</dbReference>
<protein>
    <submittedName>
        <fullName evidence="1">Protein tyrosine kinase</fullName>
    </submittedName>
</protein>
<dbReference type="Proteomes" id="UP000237822">
    <property type="component" value="Unassembled WGS sequence"/>
</dbReference>